<dbReference type="InterPro" id="IPR004839">
    <property type="entry name" value="Aminotransferase_I/II_large"/>
</dbReference>
<organism evidence="6 7">
    <name type="scientific">Candidatus Gottesmanbacteria bacterium RIFCSPHIGHO2_01_FULL_46_14</name>
    <dbReference type="NCBI Taxonomy" id="1798380"/>
    <lineage>
        <taxon>Bacteria</taxon>
        <taxon>Candidatus Gottesmaniibacteriota</taxon>
    </lineage>
</organism>
<keyword evidence="4" id="KW-0663">Pyridoxal phosphate</keyword>
<evidence type="ECO:0000313" key="7">
    <source>
        <dbReference type="Proteomes" id="UP000177416"/>
    </source>
</evidence>
<evidence type="ECO:0000256" key="4">
    <source>
        <dbReference type="ARBA" id="ARBA00022898"/>
    </source>
</evidence>
<dbReference type="InterPro" id="IPR015422">
    <property type="entry name" value="PyrdxlP-dep_Trfase_small"/>
</dbReference>
<evidence type="ECO:0000313" key="6">
    <source>
        <dbReference type="EMBL" id="OGG15316.1"/>
    </source>
</evidence>
<dbReference type="InterPro" id="IPR015424">
    <property type="entry name" value="PyrdxlP-dep_Trfase"/>
</dbReference>
<dbReference type="Gene3D" id="3.40.640.10">
    <property type="entry name" value="Type I PLP-dependent aspartate aminotransferase-like (Major domain)"/>
    <property type="match status" value="1"/>
</dbReference>
<accession>A0A1F5ZS43</accession>
<protein>
    <recommendedName>
        <fullName evidence="5">Aminotransferase class I/classII large domain-containing protein</fullName>
    </recommendedName>
</protein>
<feature type="domain" description="Aminotransferase class I/classII large" evidence="5">
    <location>
        <begin position="51"/>
        <end position="360"/>
    </location>
</feature>
<keyword evidence="3" id="KW-0808">Transferase</keyword>
<evidence type="ECO:0000256" key="3">
    <source>
        <dbReference type="ARBA" id="ARBA00022679"/>
    </source>
</evidence>
<sequence length="369" mass="41596">MKLSNIAQNWTRNKKNTYVKGGNDFDGFLRLDIGEPWFPLTPDLERTLGNLSVDDFKKRPDIHCLKLRNAASKFWNVPAENIVVANGSDQFIWLLPRLFMNPADNAIVINPTFFLFSESVTRVAGKVISFTTSLSNKFEATEQIISDVINTANQNSVKIIWLCNPNNPTGSAISLDKILKIVKNTSALVIVDEAFFDISDLTTSESALSLVNKHTNIVVLKTMSKTFGLNNVRVGFTIANKELTKILEDWKLPFEVSHIAQEVGSVVLNDVVHWRKMKQALLTERDWVINKIREIKSIELASPTKTTIFLIRKNEGDIFKLLLNKNILVSNFNICKGIEDMGFARITVKSRAENTKLISVLKKIDDCVI</sequence>
<gene>
    <name evidence="6" type="ORF">A2875_03830</name>
</gene>
<reference evidence="6 7" key="1">
    <citation type="journal article" date="2016" name="Nat. Commun.">
        <title>Thousands of microbial genomes shed light on interconnected biogeochemical processes in an aquifer system.</title>
        <authorList>
            <person name="Anantharaman K."/>
            <person name="Brown C.T."/>
            <person name="Hug L.A."/>
            <person name="Sharon I."/>
            <person name="Castelle C.J."/>
            <person name="Probst A.J."/>
            <person name="Thomas B.C."/>
            <person name="Singh A."/>
            <person name="Wilkins M.J."/>
            <person name="Karaoz U."/>
            <person name="Brodie E.L."/>
            <person name="Williams K.H."/>
            <person name="Hubbard S.S."/>
            <person name="Banfield J.F."/>
        </authorList>
    </citation>
    <scope>NUCLEOTIDE SEQUENCE [LARGE SCALE GENOMIC DNA]</scope>
</reference>
<evidence type="ECO:0000256" key="2">
    <source>
        <dbReference type="ARBA" id="ARBA00022576"/>
    </source>
</evidence>
<dbReference type="SUPFAM" id="SSF53383">
    <property type="entry name" value="PLP-dependent transferases"/>
    <property type="match status" value="1"/>
</dbReference>
<dbReference type="PANTHER" id="PTHR42885">
    <property type="entry name" value="HISTIDINOL-PHOSPHATE AMINOTRANSFERASE-RELATED"/>
    <property type="match status" value="1"/>
</dbReference>
<comment type="caution">
    <text evidence="6">The sequence shown here is derived from an EMBL/GenBank/DDBJ whole genome shotgun (WGS) entry which is preliminary data.</text>
</comment>
<dbReference type="EMBL" id="MFJJ01000004">
    <property type="protein sequence ID" value="OGG15316.1"/>
    <property type="molecule type" value="Genomic_DNA"/>
</dbReference>
<dbReference type="Gene3D" id="3.90.1150.10">
    <property type="entry name" value="Aspartate Aminotransferase, domain 1"/>
    <property type="match status" value="1"/>
</dbReference>
<proteinExistence type="predicted"/>
<comment type="cofactor">
    <cofactor evidence="1">
        <name>pyridoxal 5'-phosphate</name>
        <dbReference type="ChEBI" id="CHEBI:597326"/>
    </cofactor>
</comment>
<dbReference type="InterPro" id="IPR015421">
    <property type="entry name" value="PyrdxlP-dep_Trfase_major"/>
</dbReference>
<dbReference type="Proteomes" id="UP000177416">
    <property type="component" value="Unassembled WGS sequence"/>
</dbReference>
<evidence type="ECO:0000259" key="5">
    <source>
        <dbReference type="Pfam" id="PF00155"/>
    </source>
</evidence>
<name>A0A1F5ZS43_9BACT</name>
<evidence type="ECO:0000256" key="1">
    <source>
        <dbReference type="ARBA" id="ARBA00001933"/>
    </source>
</evidence>
<dbReference type="GO" id="GO:0008483">
    <property type="term" value="F:transaminase activity"/>
    <property type="evidence" value="ECO:0007669"/>
    <property type="project" value="UniProtKB-KW"/>
</dbReference>
<dbReference type="CDD" id="cd00609">
    <property type="entry name" value="AAT_like"/>
    <property type="match status" value="1"/>
</dbReference>
<dbReference type="GO" id="GO:0030170">
    <property type="term" value="F:pyridoxal phosphate binding"/>
    <property type="evidence" value="ECO:0007669"/>
    <property type="project" value="InterPro"/>
</dbReference>
<dbReference type="Pfam" id="PF00155">
    <property type="entry name" value="Aminotran_1_2"/>
    <property type="match status" value="1"/>
</dbReference>
<keyword evidence="2" id="KW-0032">Aminotransferase</keyword>
<dbReference type="PANTHER" id="PTHR42885:SF2">
    <property type="entry name" value="HISTIDINOL-PHOSPHATE AMINOTRANSFERASE"/>
    <property type="match status" value="1"/>
</dbReference>
<dbReference type="AlphaFoldDB" id="A0A1F5ZS43"/>